<proteinExistence type="predicted"/>
<accession>A0A9N9G6C9</accession>
<protein>
    <submittedName>
        <fullName evidence="2">14658_t:CDS:1</fullName>
    </submittedName>
</protein>
<feature type="compositionally biased region" description="Polar residues" evidence="1">
    <location>
        <begin position="27"/>
        <end position="42"/>
    </location>
</feature>
<comment type="caution">
    <text evidence="2">The sequence shown here is derived from an EMBL/GenBank/DDBJ whole genome shotgun (WGS) entry which is preliminary data.</text>
</comment>
<organism evidence="2 3">
    <name type="scientific">Funneliformis mosseae</name>
    <name type="common">Endomycorrhizal fungus</name>
    <name type="synonym">Glomus mosseae</name>
    <dbReference type="NCBI Taxonomy" id="27381"/>
    <lineage>
        <taxon>Eukaryota</taxon>
        <taxon>Fungi</taxon>
        <taxon>Fungi incertae sedis</taxon>
        <taxon>Mucoromycota</taxon>
        <taxon>Glomeromycotina</taxon>
        <taxon>Glomeromycetes</taxon>
        <taxon>Glomerales</taxon>
        <taxon>Glomeraceae</taxon>
        <taxon>Funneliformis</taxon>
    </lineage>
</organism>
<feature type="non-terminal residue" evidence="2">
    <location>
        <position position="1"/>
    </location>
</feature>
<keyword evidence="3" id="KW-1185">Reference proteome</keyword>
<feature type="region of interest" description="Disordered" evidence="1">
    <location>
        <begin position="19"/>
        <end position="42"/>
    </location>
</feature>
<evidence type="ECO:0000256" key="1">
    <source>
        <dbReference type="SAM" id="MobiDB-lite"/>
    </source>
</evidence>
<evidence type="ECO:0000313" key="2">
    <source>
        <dbReference type="EMBL" id="CAG8580277.1"/>
    </source>
</evidence>
<dbReference type="Proteomes" id="UP000789375">
    <property type="component" value="Unassembled WGS sequence"/>
</dbReference>
<sequence>KEFNQKDLNHEYLNKLDDFNDDEWKDMNSNNDNSTPVNSSSI</sequence>
<name>A0A9N9G6C9_FUNMO</name>
<evidence type="ECO:0000313" key="3">
    <source>
        <dbReference type="Proteomes" id="UP000789375"/>
    </source>
</evidence>
<gene>
    <name evidence="2" type="ORF">FMOSSE_LOCUS7912</name>
</gene>
<dbReference type="AlphaFoldDB" id="A0A9N9G6C9"/>
<dbReference type="EMBL" id="CAJVPP010001951">
    <property type="protein sequence ID" value="CAG8580277.1"/>
    <property type="molecule type" value="Genomic_DNA"/>
</dbReference>
<reference evidence="2" key="1">
    <citation type="submission" date="2021-06" db="EMBL/GenBank/DDBJ databases">
        <authorList>
            <person name="Kallberg Y."/>
            <person name="Tangrot J."/>
            <person name="Rosling A."/>
        </authorList>
    </citation>
    <scope>NUCLEOTIDE SEQUENCE</scope>
    <source>
        <strain evidence="2">87-6 pot B 2015</strain>
    </source>
</reference>